<sequence>MATQGLAARLFVLLAVLAVAHASVFQSNQRLKPRLQRDRRNIRPNIILILTDDQDIELGSMQVMNKTRRIMEQGGTHFSNAFVTTPMCCPSRSSMLTGKYAHNHNTYTNNENCSSPSWQAQHEPRTFGVYLNSTGYRTAFFGKYLNEYNGTYIPPGWREWVAMVKNSRFYNYTLCRNGVREKHGFDYSKDYLTDLITNDSISYFRMSKNVYPHRPIMMVISHAAPHGPEDSAPQYTTAFPNASQHITPSYNYAPNPDKHWIMRYTGPMKPIHMEFTNMLQRKRLQTLLSVDDSVEKIYNMLVDTGELDNTYVIYTADHGYHIGQFGLVKGKSMPYEFDIRVPFYIRGPNVEAGGINPHIVLNIDLAPTILDIAGMDVPPDMDGKSILKLLDTDQTESLCFHDYMKNACIEKHKLMNCPQDSISLSVSLQKWQCVEDATGKLRLSKCKGMSSVSAVQKPSVSSIKSQIYLQSMSADVSVNSEPQELKSLKSYSRNRFAHAVSMEMGGDLYAVDLDHEYRPSGPRNLSLRQNTADEDEFSGVGPTAVSQTSNSLTVPSSVKVTHRCSILANDTVKCDVGLYKSLQAWKDHKLHIDHEIETLQTKIKNLREVRGHLKKARPEECDCNQYYYKSMYKSKLRKYKAGDVHPFRKGQEKGKKAWLLLEQKRRKKLRKLLKRLRNNDTCSMPGLTCFTHDNQHWQTAPFWTLGPFCACTSANNNSYWCMRTINETHNFLFCEFATGFLEYFDINTDPYQLVNAVNTLDRYVLNQLHVQLMELRGCKGHKQCNPRTRSLDMGEGQIWEGWEG</sequence>
<evidence type="ECO:0000259" key="16">
    <source>
        <dbReference type="Pfam" id="PF12548"/>
    </source>
</evidence>
<dbReference type="Gene3D" id="3.40.720.10">
    <property type="entry name" value="Alkaline Phosphatase, subunit A"/>
    <property type="match status" value="1"/>
</dbReference>
<accession>A0A671KWT5</accession>
<evidence type="ECO:0000256" key="10">
    <source>
        <dbReference type="ARBA" id="ARBA00022837"/>
    </source>
</evidence>
<name>A0A671KWT5_9TELE</name>
<evidence type="ECO:0000313" key="18">
    <source>
        <dbReference type="Proteomes" id="UP000472260"/>
    </source>
</evidence>
<comment type="subcellular location">
    <subcellularLocation>
        <location evidence="3">Cell surface</location>
    </subcellularLocation>
    <subcellularLocation>
        <location evidence="2">Endoplasmic reticulum</location>
    </subcellularLocation>
    <subcellularLocation>
        <location evidence="4">Golgi apparatus</location>
        <location evidence="4">Golgi stack</location>
    </subcellularLocation>
</comment>
<dbReference type="CDD" id="cd16147">
    <property type="entry name" value="G6S"/>
    <property type="match status" value="1"/>
</dbReference>
<proteinExistence type="inferred from homology"/>
<keyword evidence="11" id="KW-0333">Golgi apparatus</keyword>
<dbReference type="PANTHER" id="PTHR43108:SF4">
    <property type="entry name" value="EXTRACELLULAR SULFATASE SULF-2"/>
    <property type="match status" value="1"/>
</dbReference>
<dbReference type="GO" id="GO:0030201">
    <property type="term" value="P:heparan sulfate proteoglycan metabolic process"/>
    <property type="evidence" value="ECO:0007669"/>
    <property type="project" value="TreeGrafter"/>
</dbReference>
<dbReference type="Pfam" id="PF00884">
    <property type="entry name" value="Sulfatase"/>
    <property type="match status" value="1"/>
</dbReference>
<keyword evidence="9" id="KW-0256">Endoplasmic reticulum</keyword>
<feature type="signal peptide" evidence="14">
    <location>
        <begin position="1"/>
        <end position="22"/>
    </location>
</feature>
<evidence type="ECO:0000256" key="14">
    <source>
        <dbReference type="SAM" id="SignalP"/>
    </source>
</evidence>
<gene>
    <name evidence="17" type="primary">LOC107693554</name>
</gene>
<organism evidence="17 18">
    <name type="scientific">Sinocyclocheilus anshuiensis</name>
    <dbReference type="NCBI Taxonomy" id="1608454"/>
    <lineage>
        <taxon>Eukaryota</taxon>
        <taxon>Metazoa</taxon>
        <taxon>Chordata</taxon>
        <taxon>Craniata</taxon>
        <taxon>Vertebrata</taxon>
        <taxon>Euteleostomi</taxon>
        <taxon>Actinopterygii</taxon>
        <taxon>Neopterygii</taxon>
        <taxon>Teleostei</taxon>
        <taxon>Ostariophysi</taxon>
        <taxon>Cypriniformes</taxon>
        <taxon>Cyprinidae</taxon>
        <taxon>Cyprininae</taxon>
        <taxon>Sinocyclocheilus</taxon>
    </lineage>
</organism>
<dbReference type="PROSITE" id="PS00523">
    <property type="entry name" value="SULFATASE_1"/>
    <property type="match status" value="1"/>
</dbReference>
<dbReference type="GO" id="GO:0005783">
    <property type="term" value="C:endoplasmic reticulum"/>
    <property type="evidence" value="ECO:0007669"/>
    <property type="project" value="UniProtKB-SubCell"/>
</dbReference>
<dbReference type="Ensembl" id="ENSSANT00000013226.1">
    <property type="protein sequence ID" value="ENSSANP00000012373.1"/>
    <property type="gene ID" value="ENSSANG00000005074.1"/>
</dbReference>
<dbReference type="InterPro" id="IPR017850">
    <property type="entry name" value="Alkaline_phosphatase_core_sf"/>
</dbReference>
<evidence type="ECO:0000256" key="5">
    <source>
        <dbReference type="ARBA" id="ARBA00008779"/>
    </source>
</evidence>
<keyword evidence="12" id="KW-0325">Glycoprotein</keyword>
<dbReference type="GO" id="GO:0040037">
    <property type="term" value="P:negative regulation of fibroblast growth factor receptor signaling pathway"/>
    <property type="evidence" value="ECO:0007669"/>
    <property type="project" value="TreeGrafter"/>
</dbReference>
<evidence type="ECO:0000256" key="11">
    <source>
        <dbReference type="ARBA" id="ARBA00023034"/>
    </source>
</evidence>
<evidence type="ECO:0000256" key="7">
    <source>
        <dbReference type="ARBA" id="ARBA00022729"/>
    </source>
</evidence>
<dbReference type="InterPro" id="IPR024607">
    <property type="entry name" value="Sulfatase_CS"/>
</dbReference>
<comment type="cofactor">
    <cofactor evidence="1">
        <name>Ca(2+)</name>
        <dbReference type="ChEBI" id="CHEBI:29108"/>
    </cofactor>
</comment>
<evidence type="ECO:0000259" key="15">
    <source>
        <dbReference type="Pfam" id="PF00884"/>
    </source>
</evidence>
<evidence type="ECO:0000256" key="4">
    <source>
        <dbReference type="ARBA" id="ARBA00004348"/>
    </source>
</evidence>
<dbReference type="GO" id="GO:0005539">
    <property type="term" value="F:glycosaminoglycan binding"/>
    <property type="evidence" value="ECO:0007669"/>
    <property type="project" value="TreeGrafter"/>
</dbReference>
<dbReference type="Proteomes" id="UP000472260">
    <property type="component" value="Unassembled WGS sequence"/>
</dbReference>
<dbReference type="InterPro" id="IPR000917">
    <property type="entry name" value="Sulfatase_N"/>
</dbReference>
<keyword evidence="6" id="KW-0479">Metal-binding</keyword>
<feature type="domain" description="Extracellular sulfatase C-terminal" evidence="16">
    <location>
        <begin position="489"/>
        <end position="625"/>
    </location>
</feature>
<keyword evidence="18" id="KW-1185">Reference proteome</keyword>
<feature type="chain" id="PRO_5025624305" evidence="14">
    <location>
        <begin position="23"/>
        <end position="804"/>
    </location>
</feature>
<protein>
    <submittedName>
        <fullName evidence="17">Extracellular sulfatase Sulf-2-like</fullName>
    </submittedName>
</protein>
<feature type="domain" description="Sulfatase N-terminal" evidence="15">
    <location>
        <begin position="44"/>
        <end position="375"/>
    </location>
</feature>
<dbReference type="AlphaFoldDB" id="A0A671KWT5"/>
<evidence type="ECO:0000256" key="12">
    <source>
        <dbReference type="ARBA" id="ARBA00023180"/>
    </source>
</evidence>
<dbReference type="GO" id="GO:0005795">
    <property type="term" value="C:Golgi stack"/>
    <property type="evidence" value="ECO:0007669"/>
    <property type="project" value="UniProtKB-SubCell"/>
</dbReference>
<dbReference type="Pfam" id="PF12548">
    <property type="entry name" value="DUF3740"/>
    <property type="match status" value="1"/>
</dbReference>
<reference evidence="17" key="2">
    <citation type="submission" date="2025-09" db="UniProtKB">
        <authorList>
            <consortium name="Ensembl"/>
        </authorList>
    </citation>
    <scope>IDENTIFICATION</scope>
</reference>
<comment type="similarity">
    <text evidence="5">Belongs to the sulfatase family.</text>
</comment>
<evidence type="ECO:0000256" key="3">
    <source>
        <dbReference type="ARBA" id="ARBA00004241"/>
    </source>
</evidence>
<dbReference type="GO" id="GO:0030177">
    <property type="term" value="P:positive regulation of Wnt signaling pathway"/>
    <property type="evidence" value="ECO:0007669"/>
    <property type="project" value="TreeGrafter"/>
</dbReference>
<dbReference type="GO" id="GO:0009986">
    <property type="term" value="C:cell surface"/>
    <property type="evidence" value="ECO:0007669"/>
    <property type="project" value="UniProtKB-SubCell"/>
</dbReference>
<dbReference type="InterPro" id="IPR024609">
    <property type="entry name" value="Extracellular_sulfatase_C"/>
</dbReference>
<evidence type="ECO:0000256" key="13">
    <source>
        <dbReference type="SAM" id="MobiDB-lite"/>
    </source>
</evidence>
<dbReference type="SUPFAM" id="SSF53649">
    <property type="entry name" value="Alkaline phosphatase-like"/>
    <property type="match status" value="1"/>
</dbReference>
<feature type="region of interest" description="Disordered" evidence="13">
    <location>
        <begin position="521"/>
        <end position="549"/>
    </location>
</feature>
<keyword evidence="10" id="KW-0106">Calcium</keyword>
<dbReference type="GO" id="GO:0010575">
    <property type="term" value="P:positive regulation of vascular endothelial growth factor production"/>
    <property type="evidence" value="ECO:0007669"/>
    <property type="project" value="TreeGrafter"/>
</dbReference>
<evidence type="ECO:0000256" key="6">
    <source>
        <dbReference type="ARBA" id="ARBA00022723"/>
    </source>
</evidence>
<keyword evidence="7 14" id="KW-0732">Signal</keyword>
<dbReference type="GO" id="GO:0008449">
    <property type="term" value="F:N-acetylglucosamine-6-sulfatase activity"/>
    <property type="evidence" value="ECO:0007669"/>
    <property type="project" value="TreeGrafter"/>
</dbReference>
<evidence type="ECO:0000256" key="2">
    <source>
        <dbReference type="ARBA" id="ARBA00004240"/>
    </source>
</evidence>
<dbReference type="GO" id="GO:0005886">
    <property type="term" value="C:plasma membrane"/>
    <property type="evidence" value="ECO:0007669"/>
    <property type="project" value="TreeGrafter"/>
</dbReference>
<dbReference type="GO" id="GO:0032836">
    <property type="term" value="P:glomerular basement membrane development"/>
    <property type="evidence" value="ECO:0007669"/>
    <property type="project" value="TreeGrafter"/>
</dbReference>
<evidence type="ECO:0000313" key="17">
    <source>
        <dbReference type="Ensembl" id="ENSSANP00000012373.1"/>
    </source>
</evidence>
<dbReference type="PANTHER" id="PTHR43108">
    <property type="entry name" value="N-ACETYLGLUCOSAMINE-6-SULFATASE FAMILY MEMBER"/>
    <property type="match status" value="1"/>
</dbReference>
<keyword evidence="8" id="KW-0378">Hydrolase</keyword>
<reference evidence="17" key="1">
    <citation type="submission" date="2025-08" db="UniProtKB">
        <authorList>
            <consortium name="Ensembl"/>
        </authorList>
    </citation>
    <scope>IDENTIFICATION</scope>
</reference>
<evidence type="ECO:0000256" key="8">
    <source>
        <dbReference type="ARBA" id="ARBA00022801"/>
    </source>
</evidence>
<dbReference type="GO" id="GO:0046872">
    <property type="term" value="F:metal ion binding"/>
    <property type="evidence" value="ECO:0007669"/>
    <property type="project" value="UniProtKB-KW"/>
</dbReference>
<evidence type="ECO:0000256" key="9">
    <source>
        <dbReference type="ARBA" id="ARBA00022824"/>
    </source>
</evidence>
<evidence type="ECO:0000256" key="1">
    <source>
        <dbReference type="ARBA" id="ARBA00001913"/>
    </source>
</evidence>
<dbReference type="FunFam" id="3.40.720.10:FF:000122">
    <property type="entry name" value="Sulfatase 2a"/>
    <property type="match status" value="1"/>
</dbReference>